<dbReference type="InterPro" id="IPR007219">
    <property type="entry name" value="XnlR_reg_dom"/>
</dbReference>
<dbReference type="GO" id="GO:0003677">
    <property type="term" value="F:DNA binding"/>
    <property type="evidence" value="ECO:0007669"/>
    <property type="project" value="UniProtKB-KW"/>
</dbReference>
<proteinExistence type="predicted"/>
<evidence type="ECO:0000256" key="2">
    <source>
        <dbReference type="ARBA" id="ARBA00022723"/>
    </source>
</evidence>
<evidence type="ECO:0000256" key="1">
    <source>
        <dbReference type="ARBA" id="ARBA00004123"/>
    </source>
</evidence>
<feature type="region of interest" description="Disordered" evidence="5">
    <location>
        <begin position="146"/>
        <end position="174"/>
    </location>
</feature>
<evidence type="ECO:0000256" key="3">
    <source>
        <dbReference type="ARBA" id="ARBA00023125"/>
    </source>
</evidence>
<keyword evidence="8" id="KW-1185">Reference proteome</keyword>
<reference evidence="7 8" key="1">
    <citation type="journal article" date="2015" name="Genome Biol. Evol.">
        <title>Phylogenomic analyses indicate that early fungi evolved digesting cell walls of algal ancestors of land plants.</title>
        <authorList>
            <person name="Chang Y."/>
            <person name="Wang S."/>
            <person name="Sekimoto S."/>
            <person name="Aerts A.L."/>
            <person name="Choi C."/>
            <person name="Clum A."/>
            <person name="LaButti K.M."/>
            <person name="Lindquist E.A."/>
            <person name="Yee Ngan C."/>
            <person name="Ohm R.A."/>
            <person name="Salamov A.A."/>
            <person name="Grigoriev I.V."/>
            <person name="Spatafora J.W."/>
            <person name="Berbee M.L."/>
        </authorList>
    </citation>
    <scope>NUCLEOTIDE SEQUENCE [LARGE SCALE GENOMIC DNA]</scope>
    <source>
        <strain evidence="7 8">JEL478</strain>
    </source>
</reference>
<dbReference type="CDD" id="cd12148">
    <property type="entry name" value="fungal_TF_MHR"/>
    <property type="match status" value="1"/>
</dbReference>
<dbReference type="GO" id="GO:0006351">
    <property type="term" value="P:DNA-templated transcription"/>
    <property type="evidence" value="ECO:0007669"/>
    <property type="project" value="InterPro"/>
</dbReference>
<dbReference type="PANTHER" id="PTHR46910:SF3">
    <property type="entry name" value="HALOTOLERANCE PROTEIN 9-RELATED"/>
    <property type="match status" value="1"/>
</dbReference>
<feature type="compositionally biased region" description="Basic and acidic residues" evidence="5">
    <location>
        <begin position="103"/>
        <end position="119"/>
    </location>
</feature>
<dbReference type="PANTHER" id="PTHR46910">
    <property type="entry name" value="TRANSCRIPTION FACTOR PDR1"/>
    <property type="match status" value="1"/>
</dbReference>
<feature type="region of interest" description="Disordered" evidence="5">
    <location>
        <begin position="98"/>
        <end position="129"/>
    </location>
</feature>
<dbReference type="Pfam" id="PF04082">
    <property type="entry name" value="Fungal_trans"/>
    <property type="match status" value="1"/>
</dbReference>
<dbReference type="GO" id="GO:0008270">
    <property type="term" value="F:zinc ion binding"/>
    <property type="evidence" value="ECO:0007669"/>
    <property type="project" value="InterPro"/>
</dbReference>
<dbReference type="InterPro" id="IPR001138">
    <property type="entry name" value="Zn2Cys6_DnaBD"/>
</dbReference>
<name>A0A139AW69_GONPJ</name>
<gene>
    <name evidence="7" type="ORF">M427DRAFT_51934</name>
</gene>
<dbReference type="GO" id="GO:0000981">
    <property type="term" value="F:DNA-binding transcription factor activity, RNA polymerase II-specific"/>
    <property type="evidence" value="ECO:0007669"/>
    <property type="project" value="InterPro"/>
</dbReference>
<keyword evidence="3" id="KW-0238">DNA-binding</keyword>
<dbReference type="GO" id="GO:0005634">
    <property type="term" value="C:nucleus"/>
    <property type="evidence" value="ECO:0007669"/>
    <property type="project" value="UniProtKB-SubCell"/>
</dbReference>
<feature type="region of interest" description="Disordered" evidence="5">
    <location>
        <begin position="1"/>
        <end position="38"/>
    </location>
</feature>
<dbReference type="EMBL" id="KQ965734">
    <property type="protein sequence ID" value="KXS20982.1"/>
    <property type="molecule type" value="Genomic_DNA"/>
</dbReference>
<evidence type="ECO:0000259" key="6">
    <source>
        <dbReference type="PROSITE" id="PS50048"/>
    </source>
</evidence>
<dbReference type="AlphaFoldDB" id="A0A139AW69"/>
<dbReference type="Proteomes" id="UP000070544">
    <property type="component" value="Unassembled WGS sequence"/>
</dbReference>
<protein>
    <recommendedName>
        <fullName evidence="6">Zn(2)-C6 fungal-type domain-containing protein</fullName>
    </recommendedName>
</protein>
<sequence length="614" mass="68693">MLQPDADVNQLKPSDSPGEASFTSPGPEQSFAQPPRKLTEKIPACSNCRELSIPCDRTGMNIPPLPCDRCTEKSLFCVDIARLDQPAIVGISSSRTLLSTTPRPHDEQFPLADHSHETTTSRSAEAPIPASIPHQYFASEMRNMVSRTSPVAERQESSAASEEAGTPRSRGAITTPLDLPVISSQQLNLDPPAPEALATLLPVYFVHVAPHAPFIHPETFLADAIERREKIAFLLFTMLTLAAPFHHAQGSIMEATSDRRNLDVYYDRTFCHERSSALSKTILETTVPVIEHVWGLIHLALAYMTAPEPNTIAANIHLGSALSLAKVLRLDVETVLPQQSQTLEWIVAEQNRRTYLALWWLDRLIAGISDRSPILEISPMSTLRSATPDRTWIQVAFENKPQRYPGMEDTYQLLDATMMFAAQEQRIETLRNTISGIAGETDETCRWKISECQKLQRHRESNPHLFLDPASIQTSFSSPMGSVDHLYYHAGRSLSIQIHFHNILQRMLPKTDLEQRFRNAFEAMSLVLRCMDAAKRFQEDWVDMGCPLTGFAVFSLACEMLWNPGTDRQSSLDLVYSSVEALDGFGKRWPYAAKLAVALHRHLSASLSTHQIHQ</sequence>
<dbReference type="PROSITE" id="PS50048">
    <property type="entry name" value="ZN2_CY6_FUNGAL_2"/>
    <property type="match status" value="1"/>
</dbReference>
<dbReference type="CDD" id="cd00067">
    <property type="entry name" value="GAL4"/>
    <property type="match status" value="1"/>
</dbReference>
<evidence type="ECO:0000256" key="4">
    <source>
        <dbReference type="ARBA" id="ARBA00023242"/>
    </source>
</evidence>
<evidence type="ECO:0000313" key="8">
    <source>
        <dbReference type="Proteomes" id="UP000070544"/>
    </source>
</evidence>
<dbReference type="InterPro" id="IPR050987">
    <property type="entry name" value="AtrR-like"/>
</dbReference>
<keyword evidence="2" id="KW-0479">Metal-binding</keyword>
<accession>A0A139AW69</accession>
<dbReference type="OrthoDB" id="2152703at2759"/>
<keyword evidence="4" id="KW-0539">Nucleus</keyword>
<organism evidence="7 8">
    <name type="scientific">Gonapodya prolifera (strain JEL478)</name>
    <name type="common">Monoblepharis prolifera</name>
    <dbReference type="NCBI Taxonomy" id="1344416"/>
    <lineage>
        <taxon>Eukaryota</taxon>
        <taxon>Fungi</taxon>
        <taxon>Fungi incertae sedis</taxon>
        <taxon>Chytridiomycota</taxon>
        <taxon>Chytridiomycota incertae sedis</taxon>
        <taxon>Monoblepharidomycetes</taxon>
        <taxon>Monoblepharidales</taxon>
        <taxon>Gonapodyaceae</taxon>
        <taxon>Gonapodya</taxon>
    </lineage>
</organism>
<evidence type="ECO:0000256" key="5">
    <source>
        <dbReference type="SAM" id="MobiDB-lite"/>
    </source>
</evidence>
<feature type="compositionally biased region" description="Polar residues" evidence="5">
    <location>
        <begin position="21"/>
        <end position="32"/>
    </location>
</feature>
<comment type="subcellular location">
    <subcellularLocation>
        <location evidence="1">Nucleus</location>
    </subcellularLocation>
</comment>
<evidence type="ECO:0000313" key="7">
    <source>
        <dbReference type="EMBL" id="KXS20982.1"/>
    </source>
</evidence>
<feature type="domain" description="Zn(2)-C6 fungal-type" evidence="6">
    <location>
        <begin position="44"/>
        <end position="79"/>
    </location>
</feature>